<feature type="coiled-coil region" evidence="1">
    <location>
        <begin position="871"/>
        <end position="898"/>
    </location>
</feature>
<evidence type="ECO:0000256" key="2">
    <source>
        <dbReference type="SAM" id="MobiDB-lite"/>
    </source>
</evidence>
<feature type="region of interest" description="Disordered" evidence="2">
    <location>
        <begin position="336"/>
        <end position="384"/>
    </location>
</feature>
<dbReference type="STRING" id="74873.A0A084W4U7"/>
<keyword evidence="1" id="KW-0175">Coiled coil</keyword>
<gene>
    <name evidence="3" type="ORF">ZHAS_00013078</name>
</gene>
<dbReference type="VEuPathDB" id="VectorBase:ASIS021664"/>
<dbReference type="EMBL" id="KE525299">
    <property type="protein sequence ID" value="KFB45241.1"/>
    <property type="molecule type" value="Genomic_DNA"/>
</dbReference>
<feature type="region of interest" description="Disordered" evidence="2">
    <location>
        <begin position="409"/>
        <end position="516"/>
    </location>
</feature>
<evidence type="ECO:0000313" key="5">
    <source>
        <dbReference type="Proteomes" id="UP000030765"/>
    </source>
</evidence>
<sequence length="1029" mass="111662">MMDSHNALISKLIADEAIKMLSSAASSRAPTSLNEPSEDSESISSPTAGSSNDTNDLPPTGPTTTTKPATNKATFAADSALLQKSAEQVTRKLINQLTTMNKYNLKQMIDNPAGKYETALNKHAQNKLRAEVRKQLKNFTLADAVRAKESNFGSDVLAPDEAIDAEKIPAALLEQIGHALDLDFFDLASSDPREAADADPESVITIEDDNQPSSADKPVADATNNQAVNVQDKENGISSSFASSKTQATEDVTRVFPVAIFPSQPAAVLPEEEPGKQTLISTQEQPWISSFLHVNSVYELNKRLETNTIDVGQTSQTPIQISVPVNETQVAKTNSTTLSNGNEIGNDSQGKSTNDLPVTGSNTTSSLDCQSKRGTNNVLPSTETPKRIVKPKNTVTVGSKKIPQPKLLASNANATPAEAGKQTNITIQKQPSVTQTTSPVAETTQGTIVDQAIVALGGNEQTPRKGKKKQKKKNKKNPTQLPVAEGNGNGNATITSPKPKPNRKPGTGTPRSLPWSPSRWVVIGVTPELVQPEESSLRTKSPEPIPISSRYSPRKEGGNFPKEQCNSNGKRTWNGSSPGNKNHPQPPFKGRFGNSPKGKQEWNGAKKSRGLERSTPIEGNSKEANTRKTNIHSISYGEASQPIVVQPVNAKEPNPTGQEKRVFPTPCSEPQPSQPIIVNGTNSKEQNGNQENTVHCMDACPSTGNIPPNPPTCQEANPSEENVVQLQNSNDKQPSEENTVHPQLENGSDIRISEVRSLAEKSNENMAIADASLQPTEDFKTTPLVDPTEHTEATVPLSNDDVQASTPCHSERFLYTDNSLFATEQPDMPTTMLPELTSAQQPLVMILDRMQSIDAQTVELFKRKMEIDGQIMKLNGERMEIDQEIVKLQNAREEQMNTLRFAMFIPQNAPAVTFSQNSVEPNVSNGSADNQPHPLLTVRTDLISREDTKHVISSSEQEPGEVGPTESPTENTQQQSAVNQERTIRRITKISGNSDLMRIFQRRRLLSDRSSDDNAANENGVAPSDLPTV</sequence>
<feature type="region of interest" description="Disordered" evidence="2">
    <location>
        <begin position="530"/>
        <end position="626"/>
    </location>
</feature>
<dbReference type="EnsemblMetazoa" id="ASIC013078-RA">
    <property type="protein sequence ID" value="ASIC013078-PA"/>
    <property type="gene ID" value="ASIC013078"/>
</dbReference>
<feature type="compositionally biased region" description="Low complexity" evidence="2">
    <location>
        <begin position="62"/>
        <end position="71"/>
    </location>
</feature>
<feature type="region of interest" description="Disordered" evidence="2">
    <location>
        <begin position="701"/>
        <end position="744"/>
    </location>
</feature>
<feature type="region of interest" description="Disordered" evidence="2">
    <location>
        <begin position="25"/>
        <end position="71"/>
    </location>
</feature>
<dbReference type="VEuPathDB" id="VectorBase:ASIS013109"/>
<feature type="compositionally biased region" description="Polar residues" evidence="2">
    <location>
        <begin position="421"/>
        <end position="448"/>
    </location>
</feature>
<feature type="region of interest" description="Disordered" evidence="2">
    <location>
        <begin position="192"/>
        <end position="219"/>
    </location>
</feature>
<reference evidence="3 5" key="1">
    <citation type="journal article" date="2014" name="BMC Genomics">
        <title>Genome sequence of Anopheles sinensis provides insight into genetics basis of mosquito competence for malaria parasites.</title>
        <authorList>
            <person name="Zhou D."/>
            <person name="Zhang D."/>
            <person name="Ding G."/>
            <person name="Shi L."/>
            <person name="Hou Q."/>
            <person name="Ye Y."/>
            <person name="Xu Y."/>
            <person name="Zhou H."/>
            <person name="Xiong C."/>
            <person name="Li S."/>
            <person name="Yu J."/>
            <person name="Hong S."/>
            <person name="Yu X."/>
            <person name="Zou P."/>
            <person name="Chen C."/>
            <person name="Chang X."/>
            <person name="Wang W."/>
            <person name="Lv Y."/>
            <person name="Sun Y."/>
            <person name="Ma L."/>
            <person name="Shen B."/>
            <person name="Zhu C."/>
        </authorList>
    </citation>
    <scope>NUCLEOTIDE SEQUENCE [LARGE SCALE GENOMIC DNA]</scope>
</reference>
<feature type="compositionally biased region" description="Polar residues" evidence="2">
    <location>
        <begin position="336"/>
        <end position="383"/>
    </location>
</feature>
<accession>A0A084W4U7</accession>
<feature type="compositionally biased region" description="Polar residues" evidence="2">
    <location>
        <begin position="25"/>
        <end position="34"/>
    </location>
</feature>
<feature type="compositionally biased region" description="Polar residues" evidence="2">
    <location>
        <begin position="564"/>
        <end position="583"/>
    </location>
</feature>
<evidence type="ECO:0000256" key="1">
    <source>
        <dbReference type="SAM" id="Coils"/>
    </source>
</evidence>
<organism evidence="4 5">
    <name type="scientific">Anopheles sinensis</name>
    <name type="common">Mosquito</name>
    <dbReference type="NCBI Taxonomy" id="74873"/>
    <lineage>
        <taxon>Eukaryota</taxon>
        <taxon>Metazoa</taxon>
        <taxon>Ecdysozoa</taxon>
        <taxon>Arthropoda</taxon>
        <taxon>Hexapoda</taxon>
        <taxon>Insecta</taxon>
        <taxon>Pterygota</taxon>
        <taxon>Neoptera</taxon>
        <taxon>Endopterygota</taxon>
        <taxon>Diptera</taxon>
        <taxon>Nematocera</taxon>
        <taxon>Culicoidea</taxon>
        <taxon>Culicidae</taxon>
        <taxon>Anophelinae</taxon>
        <taxon>Anopheles</taxon>
    </lineage>
</organism>
<reference evidence="4" key="2">
    <citation type="submission" date="2020-05" db="UniProtKB">
        <authorList>
            <consortium name="EnsemblMetazoa"/>
        </authorList>
    </citation>
    <scope>IDENTIFICATION</scope>
</reference>
<evidence type="ECO:0000313" key="4">
    <source>
        <dbReference type="EnsemblMetazoa" id="ASIC013078-PA"/>
    </source>
</evidence>
<dbReference type="OMA" id="PRVINEP"/>
<dbReference type="AlphaFoldDB" id="A0A084W4U7"/>
<feature type="compositionally biased region" description="Polar residues" evidence="2">
    <location>
        <begin position="702"/>
        <end position="732"/>
    </location>
</feature>
<feature type="region of interest" description="Disordered" evidence="2">
    <location>
        <begin position="652"/>
        <end position="674"/>
    </location>
</feature>
<feature type="compositionally biased region" description="Polar residues" evidence="2">
    <location>
        <begin position="47"/>
        <end position="57"/>
    </location>
</feature>
<protein>
    <submittedName>
        <fullName evidence="3 4">Uncharacterized protein</fullName>
    </submittedName>
</protein>
<dbReference type="VEuPathDB" id="VectorBase:ASIC013078"/>
<feature type="region of interest" description="Disordered" evidence="2">
    <location>
        <begin position="1007"/>
        <end position="1029"/>
    </location>
</feature>
<dbReference type="EMBL" id="ATLV01020383">
    <property type="status" value="NOT_ANNOTATED_CDS"/>
    <property type="molecule type" value="Genomic_DNA"/>
</dbReference>
<keyword evidence="5" id="KW-1185">Reference proteome</keyword>
<name>A0A084W4U7_ANOSI</name>
<dbReference type="Proteomes" id="UP000030765">
    <property type="component" value="Unassembled WGS sequence"/>
</dbReference>
<proteinExistence type="predicted"/>
<feature type="compositionally biased region" description="Basic residues" evidence="2">
    <location>
        <begin position="464"/>
        <end position="476"/>
    </location>
</feature>
<feature type="compositionally biased region" description="Polar residues" evidence="2">
    <location>
        <begin position="966"/>
        <end position="981"/>
    </location>
</feature>
<dbReference type="OrthoDB" id="7744876at2759"/>
<evidence type="ECO:0000313" key="3">
    <source>
        <dbReference type="EMBL" id="KFB45241.1"/>
    </source>
</evidence>
<feature type="region of interest" description="Disordered" evidence="2">
    <location>
        <begin position="948"/>
        <end position="983"/>
    </location>
</feature>